<feature type="transmembrane region" description="Helical" evidence="1">
    <location>
        <begin position="12"/>
        <end position="31"/>
    </location>
</feature>
<dbReference type="EMBL" id="JPME01000031">
    <property type="protein sequence ID" value="KEZ87636.1"/>
    <property type="molecule type" value="Genomic_DNA"/>
</dbReference>
<evidence type="ECO:0000256" key="1">
    <source>
        <dbReference type="SAM" id="Phobius"/>
    </source>
</evidence>
<keyword evidence="3" id="KW-1185">Reference proteome</keyword>
<keyword evidence="1" id="KW-0812">Transmembrane</keyword>
<dbReference type="STRING" id="29354.IO98_20725"/>
<dbReference type="OrthoDB" id="2087872at2"/>
<dbReference type="AlphaFoldDB" id="A0A084JFA2"/>
<organism evidence="2 3">
    <name type="scientific">Lacrimispora celerecrescens</name>
    <dbReference type="NCBI Taxonomy" id="29354"/>
    <lineage>
        <taxon>Bacteria</taxon>
        <taxon>Bacillati</taxon>
        <taxon>Bacillota</taxon>
        <taxon>Clostridia</taxon>
        <taxon>Lachnospirales</taxon>
        <taxon>Lachnospiraceae</taxon>
        <taxon>Lacrimispora</taxon>
    </lineage>
</organism>
<name>A0A084JFA2_9FIRM</name>
<dbReference type="RefSeq" id="WP_038284157.1">
    <property type="nucleotide sequence ID" value="NZ_JPME01000031.1"/>
</dbReference>
<reference evidence="2 3" key="1">
    <citation type="submission" date="2014-07" db="EMBL/GenBank/DDBJ databases">
        <title>Draft genome of Clostridium celerecrescens 152B isolated from sediments associated with methane hydrate from Krishna Godavari basin.</title>
        <authorList>
            <person name="Honkalas V.S."/>
            <person name="Dabir A.P."/>
            <person name="Arora P."/>
            <person name="Dhakephalkar P.K."/>
        </authorList>
    </citation>
    <scope>NUCLEOTIDE SEQUENCE [LARGE SCALE GENOMIC DNA]</scope>
    <source>
        <strain evidence="2 3">152B</strain>
    </source>
</reference>
<keyword evidence="1" id="KW-0472">Membrane</keyword>
<sequence length="185" mass="21037">MKLNNNNFHDCLMFITVVCWLAGSFLIGMGLQKVFSNQKIRKEYIKSELEWKQELAGGKDDAIVRDLKNQELIKNMNYVSLEQQIYFEHADAPGEARIANGINNSFSCTVKLIRDATGEVIYESGLIEPGHYIEKIHLTGGLKQGFYPCTAIWSFYTKGEEYAGETAWKVVVIIRSVDKKSRDDS</sequence>
<evidence type="ECO:0000313" key="3">
    <source>
        <dbReference type="Proteomes" id="UP000028525"/>
    </source>
</evidence>
<keyword evidence="1" id="KW-1133">Transmembrane helix</keyword>
<comment type="caution">
    <text evidence="2">The sequence shown here is derived from an EMBL/GenBank/DDBJ whole genome shotgun (WGS) entry which is preliminary data.</text>
</comment>
<accession>A0A084JFA2</accession>
<gene>
    <name evidence="2" type="ORF">IO98_20725</name>
</gene>
<protein>
    <submittedName>
        <fullName evidence="2">Uncharacterized protein</fullName>
    </submittedName>
</protein>
<evidence type="ECO:0000313" key="2">
    <source>
        <dbReference type="EMBL" id="KEZ87636.1"/>
    </source>
</evidence>
<dbReference type="Proteomes" id="UP000028525">
    <property type="component" value="Unassembled WGS sequence"/>
</dbReference>
<proteinExistence type="predicted"/>